<evidence type="ECO:0000313" key="2">
    <source>
        <dbReference type="Proteomes" id="UP000269041"/>
    </source>
</evidence>
<dbReference type="RefSeq" id="WP_125321598.1">
    <property type="nucleotide sequence ID" value="NZ_AP024889.1"/>
</dbReference>
<evidence type="ECO:0008006" key="3">
    <source>
        <dbReference type="Google" id="ProtNLM"/>
    </source>
</evidence>
<gene>
    <name evidence="1" type="ORF">EJA03_11330</name>
</gene>
<dbReference type="OrthoDB" id="5863139at2"/>
<dbReference type="Proteomes" id="UP000269041">
    <property type="component" value="Unassembled WGS sequence"/>
</dbReference>
<dbReference type="Pfam" id="PF13327">
    <property type="entry name" value="T3SS_LEE_assoc"/>
    <property type="match status" value="1"/>
</dbReference>
<organism evidence="1 2">
    <name type="scientific">Vibrio pectenicida</name>
    <dbReference type="NCBI Taxonomy" id="62763"/>
    <lineage>
        <taxon>Bacteria</taxon>
        <taxon>Pseudomonadati</taxon>
        <taxon>Pseudomonadota</taxon>
        <taxon>Gammaproteobacteria</taxon>
        <taxon>Vibrionales</taxon>
        <taxon>Vibrionaceae</taxon>
        <taxon>Vibrio</taxon>
    </lineage>
</organism>
<sequence>MNVEVIQLNKSLRQVSSRLHSQWWTKLDLEPWQDIAKNNELISQRLDNVILSRLGHEQLWLTEDSEVVLKSLSLLHRLPLLLTAAGLIVQNCPDYIWDNHYRKVMQSIFSQSQIEQLIALWPFTNEPPVWTPNNMLEKAEYFSASALYHSWSSHPFWPMLSLSLPVLEKPIELSEIESANVVSWIFRLEKFL</sequence>
<dbReference type="AlphaFoldDB" id="A0A427U2Z4"/>
<accession>A0A427U2Z4</accession>
<proteinExistence type="predicted"/>
<name>A0A427U2Z4_9VIBR</name>
<dbReference type="EMBL" id="RSFA01000047">
    <property type="protein sequence ID" value="RSD30949.1"/>
    <property type="molecule type" value="Genomic_DNA"/>
</dbReference>
<dbReference type="InterPro" id="IPR025292">
    <property type="entry name" value="T3SS_LEE_assoc"/>
</dbReference>
<comment type="caution">
    <text evidence="1">The sequence shown here is derived from an EMBL/GenBank/DDBJ whole genome shotgun (WGS) entry which is preliminary data.</text>
</comment>
<protein>
    <recommendedName>
        <fullName evidence="3">Type III secretion protein</fullName>
    </recommendedName>
</protein>
<evidence type="ECO:0000313" key="1">
    <source>
        <dbReference type="EMBL" id="RSD30949.1"/>
    </source>
</evidence>
<keyword evidence="2" id="KW-1185">Reference proteome</keyword>
<reference evidence="1 2" key="1">
    <citation type="submission" date="2018-12" db="EMBL/GenBank/DDBJ databases">
        <title>Genomic taxonomy of the Vibrionaceae family.</title>
        <authorList>
            <person name="Gomez-Gil B."/>
            <person name="Enciso-Ibarra K."/>
        </authorList>
    </citation>
    <scope>NUCLEOTIDE SEQUENCE [LARGE SCALE GENOMIC DNA]</scope>
    <source>
        <strain evidence="1 2">CAIM 594</strain>
    </source>
</reference>